<keyword evidence="5" id="KW-1185">Reference proteome</keyword>
<accession>A0A0Q0T5V5</accession>
<dbReference type="STRING" id="1563157.AQS70_05715"/>
<sequence length="83" mass="9236">MTITTISSREFNQDTSGAKKASQQGPVYITDRGRPAHVLLCMEEYQRLTGLNTSIVDLLVMPETTPVEFEPERAIIASRPVDL</sequence>
<dbReference type="Gene3D" id="3.40.1620.10">
    <property type="entry name" value="YefM-like domain"/>
    <property type="match status" value="1"/>
</dbReference>
<evidence type="ECO:0000256" key="3">
    <source>
        <dbReference type="SAM" id="MobiDB-lite"/>
    </source>
</evidence>
<dbReference type="AlphaFoldDB" id="A0A0Q0T5V5"/>
<dbReference type="Proteomes" id="UP000050342">
    <property type="component" value="Unassembled WGS sequence"/>
</dbReference>
<dbReference type="SUPFAM" id="SSF143120">
    <property type="entry name" value="YefM-like"/>
    <property type="match status" value="1"/>
</dbReference>
<gene>
    <name evidence="4" type="ORF">AQS70_05715</name>
</gene>
<comment type="caution">
    <text evidence="4">The sequence shown here is derived from an EMBL/GenBank/DDBJ whole genome shotgun (WGS) entry which is preliminary data.</text>
</comment>
<reference evidence="4 5" key="1">
    <citation type="submission" date="2015-10" db="EMBL/GenBank/DDBJ databases">
        <title>Pseudomonas helleri sp. nov. and Pseudomonas weihenstephanensis sp. nov., isolated from raw cows milk.</title>
        <authorList>
            <person name="Von Neubeck M."/>
            <person name="Huptas C."/>
            <person name="Wenning M."/>
            <person name="Scherer S."/>
        </authorList>
    </citation>
    <scope>NUCLEOTIDE SEQUENCE [LARGE SCALE GENOMIC DNA]</scope>
    <source>
        <strain evidence="4 5">BSTT44</strain>
    </source>
</reference>
<evidence type="ECO:0000313" key="5">
    <source>
        <dbReference type="Proteomes" id="UP000050342"/>
    </source>
</evidence>
<comment type="similarity">
    <text evidence="1 2">Belongs to the phD/YefM antitoxin family.</text>
</comment>
<proteinExistence type="inferred from homology"/>
<dbReference type="InterPro" id="IPR006442">
    <property type="entry name" value="Antitoxin_Phd/YefM"/>
</dbReference>
<evidence type="ECO:0000256" key="1">
    <source>
        <dbReference type="ARBA" id="ARBA00009981"/>
    </source>
</evidence>
<protein>
    <recommendedName>
        <fullName evidence="2">Antitoxin</fullName>
    </recommendedName>
</protein>
<feature type="compositionally biased region" description="Polar residues" evidence="3">
    <location>
        <begin position="1"/>
        <end position="25"/>
    </location>
</feature>
<evidence type="ECO:0000256" key="2">
    <source>
        <dbReference type="RuleBase" id="RU362080"/>
    </source>
</evidence>
<feature type="region of interest" description="Disordered" evidence="3">
    <location>
        <begin position="1"/>
        <end position="26"/>
    </location>
</feature>
<dbReference type="Pfam" id="PF02604">
    <property type="entry name" value="PhdYeFM_antitox"/>
    <property type="match status" value="1"/>
</dbReference>
<organism evidence="4 5">
    <name type="scientific">Pseudomonas endophytica</name>
    <dbReference type="NCBI Taxonomy" id="1563157"/>
    <lineage>
        <taxon>Bacteria</taxon>
        <taxon>Pseudomonadati</taxon>
        <taxon>Pseudomonadota</taxon>
        <taxon>Gammaproteobacteria</taxon>
        <taxon>Pseudomonadales</taxon>
        <taxon>Pseudomonadaceae</taxon>
        <taxon>Pseudomonas</taxon>
    </lineage>
</organism>
<dbReference type="InterPro" id="IPR036165">
    <property type="entry name" value="YefM-like_sf"/>
</dbReference>
<evidence type="ECO:0000313" key="4">
    <source>
        <dbReference type="EMBL" id="KQB55339.1"/>
    </source>
</evidence>
<name>A0A0Q0T5V5_9PSED</name>
<comment type="function">
    <text evidence="2">Antitoxin component of a type II toxin-antitoxin (TA) system.</text>
</comment>
<dbReference type="EMBL" id="LLWH01000013">
    <property type="protein sequence ID" value="KQB55339.1"/>
    <property type="molecule type" value="Genomic_DNA"/>
</dbReference>
<dbReference type="RefSeq" id="WP_055101324.1">
    <property type="nucleotide sequence ID" value="NZ_LLWH01000013.1"/>
</dbReference>
<dbReference type="OrthoDB" id="72009at2"/>